<dbReference type="InterPro" id="IPR044816">
    <property type="entry name" value="BURP"/>
</dbReference>
<evidence type="ECO:0000256" key="2">
    <source>
        <dbReference type="SAM" id="SignalP"/>
    </source>
</evidence>
<proteinExistence type="predicted"/>
<evidence type="ECO:0000256" key="1">
    <source>
        <dbReference type="SAM" id="MobiDB-lite"/>
    </source>
</evidence>
<protein>
    <recommendedName>
        <fullName evidence="3">BURP domain-containing protein</fullName>
    </recommendedName>
</protein>
<sequence>MVLRFIYSVLLLCLLLLTCDHGDAVKDLKEKHCDEEEGKTSSSSSYIARLESKYKPSYVVYETDEKIARLESKYKPDYGVDETEGKSSSPSSYIAHLESKYKPGYVVDEADEKIARLESKYKPGYGVDEIEKKSSSPSSYIARLESKYKAGYVVDEAEEKIARLESKYKPGYVVDEAKEKSSFPSSYITRLENKYKPGYVADETAEESSSLRSYITDLGSKYKPGYIDDQAEEKSLSQPSSKMMEHHSMENHGDDDIGSEEVGVFTIDDVRAFHVGRKLSTFFSIRNPSLYPGFLPREMADSIPFSSSETSKILQFFSVSPESPKGKAIKDTLRRCEIEPAKGETKICATSSESMLEFLKNAFGEADFKLISTSHPTMTTPILQSYTISEPPREIESPKKVACHPLQYLYAIYMCHYDATETKIFKVPLVGDNGDKVDALIVCHMDTSAWSPKHTAFSLLGTKPGIPVCHAFSEGHGVWIESSIPVATI</sequence>
<feature type="signal peptide" evidence="2">
    <location>
        <begin position="1"/>
        <end position="24"/>
    </location>
</feature>
<evidence type="ECO:0000259" key="3">
    <source>
        <dbReference type="PROSITE" id="PS51277"/>
    </source>
</evidence>
<dbReference type="PANTHER" id="PTHR31236:SF59">
    <property type="entry name" value="BURP DOMAIN PROTEIN"/>
    <property type="match status" value="1"/>
</dbReference>
<dbReference type="Gramene" id="EOY03999">
    <property type="protein sequence ID" value="EOY03999"/>
    <property type="gene ID" value="TCM_019241"/>
</dbReference>
<feature type="compositionally biased region" description="Basic and acidic residues" evidence="1">
    <location>
        <begin position="243"/>
        <end position="255"/>
    </location>
</feature>
<reference evidence="4 5" key="1">
    <citation type="journal article" date="2013" name="Genome Biol.">
        <title>The genome sequence of the most widely cultivated cacao type and its use to identify candidate genes regulating pod color.</title>
        <authorList>
            <person name="Motamayor J.C."/>
            <person name="Mockaitis K."/>
            <person name="Schmutz J."/>
            <person name="Haiminen N."/>
            <person name="Iii D.L."/>
            <person name="Cornejo O."/>
            <person name="Findley S.D."/>
            <person name="Zheng P."/>
            <person name="Utro F."/>
            <person name="Royaert S."/>
            <person name="Saski C."/>
            <person name="Jenkins J."/>
            <person name="Podicheti R."/>
            <person name="Zhao M."/>
            <person name="Scheffler B.E."/>
            <person name="Stack J.C."/>
            <person name="Feltus F.A."/>
            <person name="Mustiga G.M."/>
            <person name="Amores F."/>
            <person name="Phillips W."/>
            <person name="Marelli J.P."/>
            <person name="May G.D."/>
            <person name="Shapiro H."/>
            <person name="Ma J."/>
            <person name="Bustamante C.D."/>
            <person name="Schnell R.J."/>
            <person name="Main D."/>
            <person name="Gilbert D."/>
            <person name="Parida L."/>
            <person name="Kuhn D.N."/>
        </authorList>
    </citation>
    <scope>NUCLEOTIDE SEQUENCE [LARGE SCALE GENOMIC DNA]</scope>
    <source>
        <strain evidence="5">cv. Matina 1-6</strain>
    </source>
</reference>
<feature type="domain" description="BURP" evidence="3">
    <location>
        <begin position="267"/>
        <end position="482"/>
    </location>
</feature>
<dbReference type="SMART" id="SM01045">
    <property type="entry name" value="BURP"/>
    <property type="match status" value="1"/>
</dbReference>
<evidence type="ECO:0000313" key="4">
    <source>
        <dbReference type="EMBL" id="EOY03999.1"/>
    </source>
</evidence>
<dbReference type="HOGENOM" id="CLU_022844_0_0_1"/>
<dbReference type="AlphaFoldDB" id="A0A061ENU0"/>
<evidence type="ECO:0000313" key="5">
    <source>
        <dbReference type="Proteomes" id="UP000026915"/>
    </source>
</evidence>
<dbReference type="Pfam" id="PF03181">
    <property type="entry name" value="BURP"/>
    <property type="match status" value="1"/>
</dbReference>
<feature type="region of interest" description="Disordered" evidence="1">
    <location>
        <begin position="228"/>
        <end position="257"/>
    </location>
</feature>
<dbReference type="OMA" id="TEGHGVW"/>
<keyword evidence="5" id="KW-1185">Reference proteome</keyword>
<dbReference type="PROSITE" id="PS51277">
    <property type="entry name" value="BURP"/>
    <property type="match status" value="1"/>
</dbReference>
<dbReference type="PANTHER" id="PTHR31236">
    <property type="entry name" value="BURP DOMAIN PROTEIN USPL1-LIKE"/>
    <property type="match status" value="1"/>
</dbReference>
<dbReference type="InParanoid" id="A0A061ENU0"/>
<dbReference type="Proteomes" id="UP000026915">
    <property type="component" value="Chromosome 4"/>
</dbReference>
<organism evidence="4 5">
    <name type="scientific">Theobroma cacao</name>
    <name type="common">Cacao</name>
    <name type="synonym">Cocoa</name>
    <dbReference type="NCBI Taxonomy" id="3641"/>
    <lineage>
        <taxon>Eukaryota</taxon>
        <taxon>Viridiplantae</taxon>
        <taxon>Streptophyta</taxon>
        <taxon>Embryophyta</taxon>
        <taxon>Tracheophyta</taxon>
        <taxon>Spermatophyta</taxon>
        <taxon>Magnoliopsida</taxon>
        <taxon>eudicotyledons</taxon>
        <taxon>Gunneridae</taxon>
        <taxon>Pentapetalae</taxon>
        <taxon>rosids</taxon>
        <taxon>malvids</taxon>
        <taxon>Malvales</taxon>
        <taxon>Malvaceae</taxon>
        <taxon>Byttnerioideae</taxon>
        <taxon>Theobroma</taxon>
    </lineage>
</organism>
<dbReference type="EMBL" id="CM001882">
    <property type="protein sequence ID" value="EOY03999.1"/>
    <property type="molecule type" value="Genomic_DNA"/>
</dbReference>
<dbReference type="InterPro" id="IPR004873">
    <property type="entry name" value="BURP_dom"/>
</dbReference>
<keyword evidence="2" id="KW-0732">Signal</keyword>
<gene>
    <name evidence="4" type="ORF">TCM_019241</name>
</gene>
<name>A0A061ENU0_THECC</name>
<accession>A0A061ENU0</accession>
<feature type="chain" id="PRO_5001597400" description="BURP domain-containing protein" evidence="2">
    <location>
        <begin position="25"/>
        <end position="489"/>
    </location>
</feature>